<evidence type="ECO:0000256" key="3">
    <source>
        <dbReference type="PROSITE-ProRule" id="PRU00339"/>
    </source>
</evidence>
<evidence type="ECO:0000313" key="4">
    <source>
        <dbReference type="EMBL" id="AGS51763.1"/>
    </source>
</evidence>
<keyword evidence="1" id="KW-0677">Repeat</keyword>
<dbReference type="Pfam" id="PF08238">
    <property type="entry name" value="Sel1"/>
    <property type="match status" value="1"/>
</dbReference>
<dbReference type="InterPro" id="IPR011990">
    <property type="entry name" value="TPR-like_helical_dom_sf"/>
</dbReference>
<organism evidence="4">
    <name type="scientific">uncultured bacterium contig00046</name>
    <dbReference type="NCBI Taxonomy" id="1181532"/>
    <lineage>
        <taxon>Bacteria</taxon>
        <taxon>environmental samples</taxon>
    </lineage>
</organism>
<dbReference type="InterPro" id="IPR006597">
    <property type="entry name" value="Sel1-like"/>
</dbReference>
<feature type="repeat" description="TPR" evidence="3">
    <location>
        <begin position="45"/>
        <end position="78"/>
    </location>
</feature>
<sequence length="150" mass="17672">MAEKKSDGDEAEAYYSMGDAYFQEEDCEKTIECYQKAIKLNPNFAEAYYSMGIVYCFDENYDKGIEYYQKAIELEPNFAEAYYEMSITYEIKGDYVKAIECCQKAIELKPNCADEYNARLRQYCMIKQNYDKAFENYKNKIEFSGDTLPF</sequence>
<dbReference type="Pfam" id="PF00515">
    <property type="entry name" value="TPR_1"/>
    <property type="match status" value="1"/>
</dbReference>
<dbReference type="SMART" id="SM00028">
    <property type="entry name" value="TPR"/>
    <property type="match status" value="3"/>
</dbReference>
<dbReference type="SMART" id="SM00671">
    <property type="entry name" value="SEL1"/>
    <property type="match status" value="3"/>
</dbReference>
<dbReference type="EMBL" id="JQ844170">
    <property type="protein sequence ID" value="AGS51763.1"/>
    <property type="molecule type" value="Genomic_DNA"/>
</dbReference>
<protein>
    <submittedName>
        <fullName evidence="4">Tetratricopeptide TPR_2</fullName>
    </submittedName>
</protein>
<keyword evidence="2 3" id="KW-0802">TPR repeat</keyword>
<evidence type="ECO:0000256" key="2">
    <source>
        <dbReference type="ARBA" id="ARBA00022803"/>
    </source>
</evidence>
<accession>A0A806KFG9</accession>
<proteinExistence type="predicted"/>
<dbReference type="AlphaFoldDB" id="A0A806KFG9"/>
<dbReference type="PANTHER" id="PTHR44943:SF8">
    <property type="entry name" value="TPR REPEAT-CONTAINING PROTEIN MJ0263"/>
    <property type="match status" value="1"/>
</dbReference>
<feature type="repeat" description="TPR" evidence="3">
    <location>
        <begin position="79"/>
        <end position="112"/>
    </location>
</feature>
<dbReference type="SUPFAM" id="SSF48452">
    <property type="entry name" value="TPR-like"/>
    <property type="match status" value="1"/>
</dbReference>
<dbReference type="InterPro" id="IPR051685">
    <property type="entry name" value="Ycf3/AcsC/BcsC/TPR_MFPF"/>
</dbReference>
<dbReference type="InterPro" id="IPR019734">
    <property type="entry name" value="TPR_rpt"/>
</dbReference>
<dbReference type="Gene3D" id="1.25.40.10">
    <property type="entry name" value="Tetratricopeptide repeat domain"/>
    <property type="match status" value="2"/>
</dbReference>
<feature type="repeat" description="TPR" evidence="3">
    <location>
        <begin position="11"/>
        <end position="44"/>
    </location>
</feature>
<dbReference type="PANTHER" id="PTHR44943">
    <property type="entry name" value="CELLULOSE SYNTHASE OPERON PROTEIN C"/>
    <property type="match status" value="1"/>
</dbReference>
<dbReference type="Pfam" id="PF13414">
    <property type="entry name" value="TPR_11"/>
    <property type="match status" value="1"/>
</dbReference>
<dbReference type="PROSITE" id="PS50005">
    <property type="entry name" value="TPR"/>
    <property type="match status" value="3"/>
</dbReference>
<dbReference type="PROSITE" id="PS50293">
    <property type="entry name" value="TPR_REGION"/>
    <property type="match status" value="3"/>
</dbReference>
<name>A0A806KFG9_9BACT</name>
<evidence type="ECO:0000256" key="1">
    <source>
        <dbReference type="ARBA" id="ARBA00022737"/>
    </source>
</evidence>
<reference evidence="4" key="1">
    <citation type="submission" date="2012-03" db="EMBL/GenBank/DDBJ databases">
        <title>Functional metagenomics reveals considerable lignocellulase gene clusters in the gut microbiome of a wood-feeding higher termite.</title>
        <authorList>
            <person name="Liu N."/>
        </authorList>
    </citation>
    <scope>NUCLEOTIDE SEQUENCE</scope>
</reference>